<feature type="domain" description="B30.2/SPRY" evidence="7">
    <location>
        <begin position="254"/>
        <end position="437"/>
    </location>
</feature>
<proteinExistence type="predicted"/>
<dbReference type="GO" id="GO:0051603">
    <property type="term" value="P:proteolysis involved in protein catabolic process"/>
    <property type="evidence" value="ECO:0007669"/>
    <property type="project" value="TreeGrafter"/>
</dbReference>
<evidence type="ECO:0000256" key="3">
    <source>
        <dbReference type="ARBA" id="ARBA00022833"/>
    </source>
</evidence>
<dbReference type="InterPro" id="IPR043136">
    <property type="entry name" value="B30.2/SPRY_sf"/>
</dbReference>
<feature type="region of interest" description="Disordered" evidence="5">
    <location>
        <begin position="1"/>
        <end position="38"/>
    </location>
</feature>
<dbReference type="SMART" id="SM00449">
    <property type="entry name" value="SPRY"/>
    <property type="match status" value="1"/>
</dbReference>
<dbReference type="PROSITE" id="PS50188">
    <property type="entry name" value="B302_SPRY"/>
    <property type="match status" value="1"/>
</dbReference>
<dbReference type="InterPro" id="IPR003877">
    <property type="entry name" value="SPRY_dom"/>
</dbReference>
<dbReference type="InterPro" id="IPR045129">
    <property type="entry name" value="RNF123/RKP/RSPRY1"/>
</dbReference>
<dbReference type="GO" id="GO:0004842">
    <property type="term" value="F:ubiquitin-protein transferase activity"/>
    <property type="evidence" value="ECO:0007669"/>
    <property type="project" value="InterPro"/>
</dbReference>
<dbReference type="Gene3D" id="3.30.40.10">
    <property type="entry name" value="Zinc/RING finger domain, C3HC4 (zinc finger)"/>
    <property type="match status" value="1"/>
</dbReference>
<evidence type="ECO:0000259" key="6">
    <source>
        <dbReference type="PROSITE" id="PS50089"/>
    </source>
</evidence>
<feature type="domain" description="RING-type" evidence="6">
    <location>
        <begin position="481"/>
        <end position="516"/>
    </location>
</feature>
<dbReference type="OrthoDB" id="10017393at2759"/>
<sequence>MGSCLCKDKNESEEDNNDAGVGRTQRHGRGSLRNSYRNPEVLQTNDTLKTLSDTVDKLVRETLDVISTMIDNEPNPPSSILMLHIITEKPAGWTELVRSLMRVVPVEHPMGPSVIALLLDDSPLPTKESVLKVGEMVAPKYGLKNNLRKERNLCVILGCLAEKLAGPSSIALLNNSMLKYLISNLNEDIDSNVKLLSLIALEKFAQTSENKVTIQKTLQEMKQSPFLALEEHVSSPNFLLRQIGFCACWCLDNYFPVSGRQYSYETTNVSNINAMLNTKDVSEYLKISPDGLEARCDAYTFESVRCTFQITKGCWYYEVLLITPGVMQIGWATKESSFLSDDGYGIGDDKYSIGFDGCRRIIWHNAKSIPHSLPTWKSGSILGCLLDLDKQEVIFTLDGESTDPYRHIFNNVKEGFFAAASFMSFQQCRFNFGLEPFRYPPLRAFHNFNECGKLSSTEKIILPRHIYLDMLRKVSVRDDSCTLCFDKKATMRLEPCAHRGFCVTCTEQLKFCPMCRSDIRTKVQECTDSPVNVEVSEAEVMSTET</sequence>
<evidence type="ECO:0000259" key="7">
    <source>
        <dbReference type="PROSITE" id="PS50188"/>
    </source>
</evidence>
<dbReference type="Pfam" id="PF00622">
    <property type="entry name" value="SPRY"/>
    <property type="match status" value="1"/>
</dbReference>
<protein>
    <submittedName>
        <fullName evidence="8">RING finger and SPRY domain-containing protein 1</fullName>
    </submittedName>
</protein>
<dbReference type="Gene3D" id="2.60.120.920">
    <property type="match status" value="1"/>
</dbReference>
<name>A0A0K8VFJ7_BACLA</name>
<dbReference type="SUPFAM" id="SSF49899">
    <property type="entry name" value="Concanavalin A-like lectins/glucanases"/>
    <property type="match status" value="1"/>
</dbReference>
<dbReference type="InterPro" id="IPR001841">
    <property type="entry name" value="Znf_RING"/>
</dbReference>
<dbReference type="GO" id="GO:0005737">
    <property type="term" value="C:cytoplasm"/>
    <property type="evidence" value="ECO:0007669"/>
    <property type="project" value="TreeGrafter"/>
</dbReference>
<evidence type="ECO:0000313" key="8">
    <source>
        <dbReference type="EMBL" id="JAI37627.1"/>
    </source>
</evidence>
<dbReference type="SUPFAM" id="SSF57850">
    <property type="entry name" value="RING/U-box"/>
    <property type="match status" value="1"/>
</dbReference>
<dbReference type="InterPro" id="IPR013083">
    <property type="entry name" value="Znf_RING/FYVE/PHD"/>
</dbReference>
<dbReference type="AlphaFoldDB" id="A0A0K8VFJ7"/>
<evidence type="ECO:0000256" key="5">
    <source>
        <dbReference type="SAM" id="MobiDB-lite"/>
    </source>
</evidence>
<reference evidence="8" key="1">
    <citation type="submission" date="2015-06" db="EMBL/GenBank/DDBJ databases">
        <authorList>
            <person name="Hoefler B.C."/>
            <person name="Straight P.D."/>
        </authorList>
    </citation>
    <scope>NUCLEOTIDE SEQUENCE</scope>
</reference>
<dbReference type="CDD" id="cd16566">
    <property type="entry name" value="RING-HC_RSPRY1"/>
    <property type="match status" value="1"/>
</dbReference>
<dbReference type="CDD" id="cd12883">
    <property type="entry name" value="SPRY_RING"/>
    <property type="match status" value="1"/>
</dbReference>
<keyword evidence="3" id="KW-0862">Zinc</keyword>
<evidence type="ECO:0000256" key="4">
    <source>
        <dbReference type="PROSITE-ProRule" id="PRU00175"/>
    </source>
</evidence>
<dbReference type="InterPro" id="IPR035774">
    <property type="entry name" value="SPRY_RSPRY1"/>
</dbReference>
<dbReference type="GeneID" id="108977002"/>
<dbReference type="InterPro" id="IPR001870">
    <property type="entry name" value="B30.2/SPRY"/>
</dbReference>
<accession>A0A0K8VFJ7</accession>
<gene>
    <name evidence="8" type="primary">RSPRY1_1</name>
    <name evidence="8" type="ORF">c0_g2_i1</name>
</gene>
<dbReference type="PANTHER" id="PTHR13363">
    <property type="entry name" value="RING FINGER AND SRY DOMAIN-CONTAINING"/>
    <property type="match status" value="1"/>
</dbReference>
<dbReference type="Pfam" id="PF13920">
    <property type="entry name" value="zf-C3HC4_3"/>
    <property type="match status" value="1"/>
</dbReference>
<keyword evidence="2 4" id="KW-0863">Zinc-finger</keyword>
<dbReference type="SMART" id="SM00184">
    <property type="entry name" value="RING"/>
    <property type="match status" value="1"/>
</dbReference>
<organism evidence="8">
    <name type="scientific">Bactrocera latifrons</name>
    <name type="common">Malaysian fruit fly</name>
    <name type="synonym">Chaetodacus latifrons</name>
    <dbReference type="NCBI Taxonomy" id="174628"/>
    <lineage>
        <taxon>Eukaryota</taxon>
        <taxon>Metazoa</taxon>
        <taxon>Ecdysozoa</taxon>
        <taxon>Arthropoda</taxon>
        <taxon>Hexapoda</taxon>
        <taxon>Insecta</taxon>
        <taxon>Pterygota</taxon>
        <taxon>Neoptera</taxon>
        <taxon>Endopterygota</taxon>
        <taxon>Diptera</taxon>
        <taxon>Brachycera</taxon>
        <taxon>Muscomorpha</taxon>
        <taxon>Tephritoidea</taxon>
        <taxon>Tephritidae</taxon>
        <taxon>Bactrocera</taxon>
        <taxon>Bactrocera</taxon>
    </lineage>
</organism>
<evidence type="ECO:0000256" key="2">
    <source>
        <dbReference type="ARBA" id="ARBA00022771"/>
    </source>
</evidence>
<keyword evidence="1" id="KW-0479">Metal-binding</keyword>
<dbReference type="GO" id="GO:0008270">
    <property type="term" value="F:zinc ion binding"/>
    <property type="evidence" value="ECO:0007669"/>
    <property type="project" value="UniProtKB-KW"/>
</dbReference>
<dbReference type="InterPro" id="IPR013320">
    <property type="entry name" value="ConA-like_dom_sf"/>
</dbReference>
<evidence type="ECO:0000256" key="1">
    <source>
        <dbReference type="ARBA" id="ARBA00022723"/>
    </source>
</evidence>
<dbReference type="EMBL" id="GDHF01014687">
    <property type="protein sequence ID" value="JAI37627.1"/>
    <property type="molecule type" value="Transcribed_RNA"/>
</dbReference>
<feature type="compositionally biased region" description="Basic and acidic residues" evidence="5">
    <location>
        <begin position="1"/>
        <end position="10"/>
    </location>
</feature>
<dbReference type="PANTHER" id="PTHR13363:SF6">
    <property type="entry name" value="RING FINGER AND SPRY DOMAIN-CONTAINING PROTEIN 1"/>
    <property type="match status" value="1"/>
</dbReference>
<dbReference type="PROSITE" id="PS50089">
    <property type="entry name" value="ZF_RING_2"/>
    <property type="match status" value="1"/>
</dbReference>